<sequence>MDNKPIKTQNVLYNDDNFRYKWYQTNPFIDSWQDSTRSTPLEENVAISRNKGQDSNWDKTLISPFRRRSFTINLIWKNQITKQAARLCLFCGKYVRFGSDCFFRKQMNVVIPEKRKQAVTSTLRKAGHLVADCYSRNIR</sequence>
<keyword evidence="2" id="KW-1185">Reference proteome</keyword>
<dbReference type="AlphaFoldDB" id="A0A3M7RSP6"/>
<dbReference type="EMBL" id="REGN01002709">
    <property type="protein sequence ID" value="RNA26596.1"/>
    <property type="molecule type" value="Genomic_DNA"/>
</dbReference>
<name>A0A3M7RSP6_BRAPC</name>
<evidence type="ECO:0000313" key="1">
    <source>
        <dbReference type="EMBL" id="RNA26596.1"/>
    </source>
</evidence>
<protein>
    <submittedName>
        <fullName evidence="1">Uncharacterized protein</fullName>
    </submittedName>
</protein>
<organism evidence="1 2">
    <name type="scientific">Brachionus plicatilis</name>
    <name type="common">Marine rotifer</name>
    <name type="synonym">Brachionus muelleri</name>
    <dbReference type="NCBI Taxonomy" id="10195"/>
    <lineage>
        <taxon>Eukaryota</taxon>
        <taxon>Metazoa</taxon>
        <taxon>Spiralia</taxon>
        <taxon>Gnathifera</taxon>
        <taxon>Rotifera</taxon>
        <taxon>Eurotatoria</taxon>
        <taxon>Monogononta</taxon>
        <taxon>Pseudotrocha</taxon>
        <taxon>Ploima</taxon>
        <taxon>Brachionidae</taxon>
        <taxon>Brachionus</taxon>
    </lineage>
</organism>
<proteinExistence type="predicted"/>
<reference evidence="1 2" key="1">
    <citation type="journal article" date="2018" name="Sci. Rep.">
        <title>Genomic signatures of local adaptation to the degree of environmental predictability in rotifers.</title>
        <authorList>
            <person name="Franch-Gras L."/>
            <person name="Hahn C."/>
            <person name="Garcia-Roger E.M."/>
            <person name="Carmona M.J."/>
            <person name="Serra M."/>
            <person name="Gomez A."/>
        </authorList>
    </citation>
    <scope>NUCLEOTIDE SEQUENCE [LARGE SCALE GENOMIC DNA]</scope>
    <source>
        <strain evidence="1">HYR1</strain>
    </source>
</reference>
<evidence type="ECO:0000313" key="2">
    <source>
        <dbReference type="Proteomes" id="UP000276133"/>
    </source>
</evidence>
<comment type="caution">
    <text evidence="1">The sequence shown here is derived from an EMBL/GenBank/DDBJ whole genome shotgun (WGS) entry which is preliminary data.</text>
</comment>
<dbReference type="Proteomes" id="UP000276133">
    <property type="component" value="Unassembled WGS sequence"/>
</dbReference>
<gene>
    <name evidence="1" type="ORF">BpHYR1_018535</name>
</gene>
<accession>A0A3M7RSP6</accession>